<feature type="transmembrane region" description="Helical" evidence="1">
    <location>
        <begin position="235"/>
        <end position="256"/>
    </location>
</feature>
<dbReference type="PANTHER" id="PTHR43630:SF2">
    <property type="entry name" value="GLYCOSYLTRANSFERASE"/>
    <property type="match status" value="1"/>
</dbReference>
<comment type="caution">
    <text evidence="3">The sequence shown here is derived from an EMBL/GenBank/DDBJ whole genome shotgun (WGS) entry which is preliminary data.</text>
</comment>
<feature type="domain" description="Glycosyltransferase 2-like" evidence="2">
    <location>
        <begin position="10"/>
        <end position="130"/>
    </location>
</feature>
<dbReference type="InterPro" id="IPR001173">
    <property type="entry name" value="Glyco_trans_2-like"/>
</dbReference>
<keyword evidence="1" id="KW-0812">Transmembrane</keyword>
<name>A0A2M7BBN7_9BACT</name>
<dbReference type="Pfam" id="PF00535">
    <property type="entry name" value="Glycos_transf_2"/>
    <property type="match status" value="1"/>
</dbReference>
<evidence type="ECO:0000313" key="4">
    <source>
        <dbReference type="Proteomes" id="UP000230399"/>
    </source>
</evidence>
<accession>A0A2M7BBN7</accession>
<keyword evidence="1" id="KW-1133">Transmembrane helix</keyword>
<gene>
    <name evidence="3" type="ORF">COS55_03470</name>
</gene>
<proteinExistence type="predicted"/>
<dbReference type="Gene3D" id="3.90.550.10">
    <property type="entry name" value="Spore Coat Polysaccharide Biosynthesis Protein SpsA, Chain A"/>
    <property type="match status" value="1"/>
</dbReference>
<evidence type="ECO:0000259" key="2">
    <source>
        <dbReference type="Pfam" id="PF00535"/>
    </source>
</evidence>
<reference evidence="4" key="1">
    <citation type="submission" date="2017-09" db="EMBL/GenBank/DDBJ databases">
        <title>Depth-based differentiation of microbial function through sediment-hosted aquifers and enrichment of novel symbionts in the deep terrestrial subsurface.</title>
        <authorList>
            <person name="Probst A.J."/>
            <person name="Ladd B."/>
            <person name="Jarett J.K."/>
            <person name="Geller-Mcgrath D.E."/>
            <person name="Sieber C.M.K."/>
            <person name="Emerson J.B."/>
            <person name="Anantharaman K."/>
            <person name="Thomas B.C."/>
            <person name="Malmstrom R."/>
            <person name="Stieglmeier M."/>
            <person name="Klingl A."/>
            <person name="Woyke T."/>
            <person name="Ryan C.M."/>
            <person name="Banfield J.F."/>
        </authorList>
    </citation>
    <scope>NUCLEOTIDE SEQUENCE [LARGE SCALE GENOMIC DNA]</scope>
</reference>
<sequence length="265" mass="29966">MIHNSKIKLSVAIATFNEESCLSDCLSSIKELADEIVVVDGSSSDKTVEIAKSFGAKVILTDNKPIFHINKQQAIDECQGEWVLQLDADEIIPSELAQEIASITQHPSPNNCVAFWIKRKKMFLGRWIKKGGQFPDPVIRLFKKGKAHLPCKSVHEQILVDGSVGWLKNPMIHLPTPSFSVYITKDNRYSTLTALEMKEKNLSIGLGTKIRYLFFKPLGIFFSLYFRHLGFLDGFPGFVFAVYSGLHQASAFIKYWEMRTSIYDL</sequence>
<dbReference type="Proteomes" id="UP000230399">
    <property type="component" value="Unassembled WGS sequence"/>
</dbReference>
<dbReference type="GO" id="GO:0016740">
    <property type="term" value="F:transferase activity"/>
    <property type="evidence" value="ECO:0007669"/>
    <property type="project" value="UniProtKB-KW"/>
</dbReference>
<evidence type="ECO:0000256" key="1">
    <source>
        <dbReference type="SAM" id="Phobius"/>
    </source>
</evidence>
<dbReference type="PANTHER" id="PTHR43630">
    <property type="entry name" value="POLY-BETA-1,6-N-ACETYL-D-GLUCOSAMINE SYNTHASE"/>
    <property type="match status" value="1"/>
</dbReference>
<dbReference type="InterPro" id="IPR029044">
    <property type="entry name" value="Nucleotide-diphossugar_trans"/>
</dbReference>
<organism evidence="3 4">
    <name type="scientific">Candidatus Shapirobacteria bacterium CG03_land_8_20_14_0_80_40_19</name>
    <dbReference type="NCBI Taxonomy" id="1974880"/>
    <lineage>
        <taxon>Bacteria</taxon>
        <taxon>Candidatus Shapironibacteriota</taxon>
    </lineage>
</organism>
<dbReference type="SUPFAM" id="SSF53448">
    <property type="entry name" value="Nucleotide-diphospho-sugar transferases"/>
    <property type="match status" value="1"/>
</dbReference>
<protein>
    <submittedName>
        <fullName evidence="3">Glycosyltransferase family 2 protein</fullName>
    </submittedName>
</protein>
<dbReference type="AlphaFoldDB" id="A0A2M7BBN7"/>
<evidence type="ECO:0000313" key="3">
    <source>
        <dbReference type="EMBL" id="PIV00470.1"/>
    </source>
</evidence>
<keyword evidence="1" id="KW-0472">Membrane</keyword>
<dbReference type="EMBL" id="PEVD01000055">
    <property type="protein sequence ID" value="PIV00470.1"/>
    <property type="molecule type" value="Genomic_DNA"/>
</dbReference>
<dbReference type="CDD" id="cd02511">
    <property type="entry name" value="Beta4Glucosyltransferase"/>
    <property type="match status" value="1"/>
</dbReference>
<keyword evidence="3" id="KW-0808">Transferase</keyword>